<dbReference type="CDD" id="cd03139">
    <property type="entry name" value="GATase1_PfpI_2"/>
    <property type="match status" value="1"/>
</dbReference>
<evidence type="ECO:0000313" key="3">
    <source>
        <dbReference type="Proteomes" id="UP001368270"/>
    </source>
</evidence>
<keyword evidence="2" id="KW-0456">Lyase</keyword>
<protein>
    <submittedName>
        <fullName evidence="2">DJ-1/PfpI family protein</fullName>
        <ecNumber evidence="2">4.2.1.-</ecNumber>
    </submittedName>
</protein>
<dbReference type="InterPro" id="IPR029062">
    <property type="entry name" value="Class_I_gatase-like"/>
</dbReference>
<dbReference type="Gene3D" id="3.40.50.880">
    <property type="match status" value="1"/>
</dbReference>
<dbReference type="EMBL" id="JBBGAZ010000005">
    <property type="protein sequence ID" value="MEJ5218722.1"/>
    <property type="molecule type" value="Genomic_DNA"/>
</dbReference>
<gene>
    <name evidence="2" type="ORF">WG622_10745</name>
</gene>
<dbReference type="Pfam" id="PF01965">
    <property type="entry name" value="DJ-1_PfpI"/>
    <property type="match status" value="1"/>
</dbReference>
<feature type="domain" description="DJ-1/PfpI" evidence="1">
    <location>
        <begin position="15"/>
        <end position="175"/>
    </location>
</feature>
<comment type="caution">
    <text evidence="2">The sequence shown here is derived from an EMBL/GenBank/DDBJ whole genome shotgun (WGS) entry which is preliminary data.</text>
</comment>
<dbReference type="SUPFAM" id="SSF52317">
    <property type="entry name" value="Class I glutamine amidotransferase-like"/>
    <property type="match status" value="1"/>
</dbReference>
<dbReference type="GO" id="GO:0016829">
    <property type="term" value="F:lyase activity"/>
    <property type="evidence" value="ECO:0007669"/>
    <property type="project" value="UniProtKB-KW"/>
</dbReference>
<accession>A0ABU8QH30</accession>
<evidence type="ECO:0000313" key="2">
    <source>
        <dbReference type="EMBL" id="MEJ5218722.1"/>
    </source>
</evidence>
<sequence length="211" mass="22689">MIFNREVFDMRTMAAFVFPGFQTLDFFGPMEMLAGFFDEIDLVTVGIDTDPVPSRHGQKILPDCGIGSGDIYDLLFVPGGDAALDLAKDPKVMDWLRAASGNAERVMGVCTGTVLLGMTGALDGKRATTNKLDFTATVPLAPNVDWVKQARWVQDGKFFTSSGVSAGMDMALAVAADLFGIEKAREMAEGCEYVWQEDPDNDPFAAGAGLV</sequence>
<dbReference type="PANTHER" id="PTHR43130">
    <property type="entry name" value="ARAC-FAMILY TRANSCRIPTIONAL REGULATOR"/>
    <property type="match status" value="1"/>
</dbReference>
<dbReference type="InterPro" id="IPR002818">
    <property type="entry name" value="DJ-1/PfpI"/>
</dbReference>
<keyword evidence="3" id="KW-1185">Reference proteome</keyword>
<dbReference type="InterPro" id="IPR052158">
    <property type="entry name" value="INH-QAR"/>
</dbReference>
<dbReference type="Proteomes" id="UP001368270">
    <property type="component" value="Unassembled WGS sequence"/>
</dbReference>
<reference evidence="2 3" key="1">
    <citation type="submission" date="2024-03" db="EMBL/GenBank/DDBJ databases">
        <title>Cognatishimia coralii sp. nov., a marine bacterium isolated from coral surrounding seawater.</title>
        <authorList>
            <person name="Liu X."/>
            <person name="Liu S."/>
            <person name="Sun H."/>
            <person name="Zhang Y."/>
        </authorList>
    </citation>
    <scope>NUCLEOTIDE SEQUENCE [LARGE SCALE GENOMIC DNA]</scope>
    <source>
        <strain evidence="2 3">D5M38</strain>
    </source>
</reference>
<organism evidence="2 3">
    <name type="scientific">Cognatishimia coralii</name>
    <dbReference type="NCBI Taxonomy" id="3083254"/>
    <lineage>
        <taxon>Bacteria</taxon>
        <taxon>Pseudomonadati</taxon>
        <taxon>Pseudomonadota</taxon>
        <taxon>Alphaproteobacteria</taxon>
        <taxon>Rhodobacterales</taxon>
        <taxon>Paracoccaceae</taxon>
        <taxon>Cognatishimia</taxon>
    </lineage>
</organism>
<evidence type="ECO:0000259" key="1">
    <source>
        <dbReference type="Pfam" id="PF01965"/>
    </source>
</evidence>
<name>A0ABU8QH30_9RHOB</name>
<dbReference type="EC" id="4.2.1.-" evidence="2"/>
<dbReference type="RefSeq" id="WP_339403574.1">
    <property type="nucleotide sequence ID" value="NZ_JBBGAZ010000005.1"/>
</dbReference>
<dbReference type="PANTHER" id="PTHR43130:SF15">
    <property type="entry name" value="THIJ_PFPI FAMILY PROTEIN (AFU_ORTHOLOGUE AFUA_5G14240)"/>
    <property type="match status" value="1"/>
</dbReference>
<proteinExistence type="predicted"/>